<dbReference type="Gene3D" id="1.10.287.470">
    <property type="entry name" value="Helix hairpin bin"/>
    <property type="match status" value="1"/>
</dbReference>
<dbReference type="PANTHER" id="PTHR30438">
    <property type="entry name" value="36 KDA ANTIGEN-RELATED"/>
    <property type="match status" value="1"/>
</dbReference>
<keyword evidence="6" id="KW-1185">Reference proteome</keyword>
<feature type="coiled-coil region" evidence="1">
    <location>
        <begin position="163"/>
        <end position="221"/>
    </location>
</feature>
<feature type="chain" id="PRO_5040825233" evidence="2">
    <location>
        <begin position="35"/>
        <end position="340"/>
    </location>
</feature>
<feature type="domain" description="Multidrug resistance protein MdtA-like barrel-sandwich hybrid" evidence="4">
    <location>
        <begin position="47"/>
        <end position="244"/>
    </location>
</feature>
<dbReference type="PANTHER" id="PTHR30438:SF2">
    <property type="entry name" value="MEMBRANE PROTEIN"/>
    <property type="match status" value="1"/>
</dbReference>
<sequence length="340" mass="37377">MFINLSKKNIYIFPILFLFSLSIFTSGCSTSSNAQNVEWGRSEAKEIDLTSKIPGRVVSLYVKEGDTVEKGQVIARIDTRDLEAQLNQNLANIAAIQAQQNQASTVTKLNDAVSNSNVDTAIAGLSKASADLTMAENDFLRFQELLSSGAVSQQVFDSYQTKYQVAQSNYKQAETALAAAKARLLQVDVDTANEKNIASKIEQANAAIEQIKIALDETEIKAPFSGIITAKYIEEGSIISQGMPVVAIQDPLDNWVNIKVPETELNRYKLNQSISLIGRNEDLKINGTIVDISKKPEFATYRGSDERNNTDIVTFNVKIQVNSPDIRPGMRFKLAGSENN</sequence>
<keyword evidence="2" id="KW-0732">Signal</keyword>
<evidence type="ECO:0000256" key="2">
    <source>
        <dbReference type="SAM" id="SignalP"/>
    </source>
</evidence>
<keyword evidence="1" id="KW-0175">Coiled coil</keyword>
<accession>A0A9Y2AK68</accession>
<evidence type="ECO:0000256" key="1">
    <source>
        <dbReference type="SAM" id="Coils"/>
    </source>
</evidence>
<dbReference type="Gene3D" id="2.40.30.170">
    <property type="match status" value="1"/>
</dbReference>
<organism evidence="5 6">
    <name type="scientific">Selenobaculum gibii</name>
    <dbReference type="NCBI Taxonomy" id="3054208"/>
    <lineage>
        <taxon>Bacteria</taxon>
        <taxon>Bacillati</taxon>
        <taxon>Bacillota</taxon>
        <taxon>Negativicutes</taxon>
        <taxon>Selenomonadales</taxon>
        <taxon>Selenomonadaceae</taxon>
        <taxon>Selenobaculum</taxon>
    </lineage>
</organism>
<dbReference type="Pfam" id="PF25917">
    <property type="entry name" value="BSH_RND"/>
    <property type="match status" value="1"/>
</dbReference>
<evidence type="ECO:0000313" key="5">
    <source>
        <dbReference type="EMBL" id="WIW71636.1"/>
    </source>
</evidence>
<dbReference type="InterPro" id="IPR058625">
    <property type="entry name" value="MdtA-like_BSH"/>
</dbReference>
<evidence type="ECO:0000259" key="4">
    <source>
        <dbReference type="Pfam" id="PF25917"/>
    </source>
</evidence>
<dbReference type="Proteomes" id="UP001243623">
    <property type="component" value="Chromosome"/>
</dbReference>
<dbReference type="Gene3D" id="2.40.50.100">
    <property type="match status" value="2"/>
</dbReference>
<dbReference type="PROSITE" id="PS51257">
    <property type="entry name" value="PROKAR_LIPOPROTEIN"/>
    <property type="match status" value="1"/>
</dbReference>
<reference evidence="5" key="1">
    <citation type="submission" date="2023-03" db="EMBL/GenBank/DDBJ databases">
        <title>Selenobaculum gbiensis gen. nov. sp. nov., a new bacterium isolated from the gut microbiota of IBD patient.</title>
        <authorList>
            <person name="Yeo S."/>
            <person name="Park H."/>
            <person name="Huh C.S."/>
        </authorList>
    </citation>
    <scope>NUCLEOTIDE SEQUENCE</scope>
    <source>
        <strain evidence="5">ICN-92133</strain>
    </source>
</reference>
<dbReference type="Pfam" id="PF25876">
    <property type="entry name" value="HH_MFP_RND"/>
    <property type="match status" value="1"/>
</dbReference>
<evidence type="ECO:0000259" key="3">
    <source>
        <dbReference type="Pfam" id="PF25876"/>
    </source>
</evidence>
<protein>
    <submittedName>
        <fullName evidence="5">HlyD family efflux transporter periplasmic adaptor subunit</fullName>
    </submittedName>
</protein>
<proteinExistence type="predicted"/>
<dbReference type="GO" id="GO:0005886">
    <property type="term" value="C:plasma membrane"/>
    <property type="evidence" value="ECO:0007669"/>
    <property type="project" value="TreeGrafter"/>
</dbReference>
<dbReference type="RefSeq" id="WP_147668128.1">
    <property type="nucleotide sequence ID" value="NZ_CP120678.1"/>
</dbReference>
<dbReference type="EMBL" id="CP120678">
    <property type="protein sequence ID" value="WIW71636.1"/>
    <property type="molecule type" value="Genomic_DNA"/>
</dbReference>
<feature type="signal peptide" evidence="2">
    <location>
        <begin position="1"/>
        <end position="34"/>
    </location>
</feature>
<dbReference type="InterPro" id="IPR058624">
    <property type="entry name" value="MdtA-like_HH"/>
</dbReference>
<name>A0A9Y2AK68_9FIRM</name>
<dbReference type="AlphaFoldDB" id="A0A9Y2AK68"/>
<evidence type="ECO:0000313" key="6">
    <source>
        <dbReference type="Proteomes" id="UP001243623"/>
    </source>
</evidence>
<dbReference type="KEGG" id="sgbi:P3F81_04855"/>
<gene>
    <name evidence="5" type="ORF">P3F81_04855</name>
</gene>
<feature type="domain" description="Multidrug resistance protein MdtA-like alpha-helical hairpin" evidence="3">
    <location>
        <begin position="119"/>
        <end position="184"/>
    </location>
</feature>
<dbReference type="SUPFAM" id="SSF111369">
    <property type="entry name" value="HlyD-like secretion proteins"/>
    <property type="match status" value="3"/>
</dbReference>